<evidence type="ECO:0000256" key="4">
    <source>
        <dbReference type="ARBA" id="ARBA00022679"/>
    </source>
</evidence>
<feature type="transmembrane region" description="Helical" evidence="10">
    <location>
        <begin position="40"/>
        <end position="60"/>
    </location>
</feature>
<evidence type="ECO:0000256" key="8">
    <source>
        <dbReference type="ARBA" id="ARBA00023315"/>
    </source>
</evidence>
<dbReference type="EnsemblBacteria" id="ABF39740">
    <property type="protein sequence ID" value="ABF39740"/>
    <property type="gene ID" value="Acid345_0735"/>
</dbReference>
<evidence type="ECO:0000256" key="5">
    <source>
        <dbReference type="ARBA" id="ARBA00022692"/>
    </source>
</evidence>
<keyword evidence="6 10" id="KW-1133">Transmembrane helix</keyword>
<evidence type="ECO:0000313" key="11">
    <source>
        <dbReference type="EMBL" id="ABF39740.1"/>
    </source>
</evidence>
<comment type="subcellular location">
    <subcellularLocation>
        <location evidence="1">Cell membrane</location>
        <topology evidence="1">Multi-pass membrane protein</topology>
    </subcellularLocation>
</comment>
<dbReference type="GO" id="GO:0016746">
    <property type="term" value="F:acyltransferase activity"/>
    <property type="evidence" value="ECO:0007669"/>
    <property type="project" value="UniProtKB-KW"/>
</dbReference>
<organism evidence="11 12">
    <name type="scientific">Koribacter versatilis (strain Ellin345)</name>
    <dbReference type="NCBI Taxonomy" id="204669"/>
    <lineage>
        <taxon>Bacteria</taxon>
        <taxon>Pseudomonadati</taxon>
        <taxon>Acidobacteriota</taxon>
        <taxon>Terriglobia</taxon>
        <taxon>Terriglobales</taxon>
        <taxon>Candidatus Korobacteraceae</taxon>
        <taxon>Candidatus Korobacter</taxon>
    </lineage>
</organism>
<accession>Q1ITR0</accession>
<keyword evidence="3 9" id="KW-1003">Cell membrane</keyword>
<dbReference type="PANTHER" id="PTHR13285">
    <property type="entry name" value="ACYLTRANSFERASE"/>
    <property type="match status" value="1"/>
</dbReference>
<dbReference type="Proteomes" id="UP000002432">
    <property type="component" value="Chromosome"/>
</dbReference>
<reference evidence="11 12" key="1">
    <citation type="journal article" date="2009" name="Appl. Environ. Microbiol.">
        <title>Three genomes from the phylum Acidobacteria provide insight into the lifestyles of these microorganisms in soils.</title>
        <authorList>
            <person name="Ward N.L."/>
            <person name="Challacombe J.F."/>
            <person name="Janssen P.H."/>
            <person name="Henrissat B."/>
            <person name="Coutinho P.M."/>
            <person name="Wu M."/>
            <person name="Xie G."/>
            <person name="Haft D.H."/>
            <person name="Sait M."/>
            <person name="Badger J."/>
            <person name="Barabote R.D."/>
            <person name="Bradley B."/>
            <person name="Brettin T.S."/>
            <person name="Brinkac L.M."/>
            <person name="Bruce D."/>
            <person name="Creasy T."/>
            <person name="Daugherty S.C."/>
            <person name="Davidsen T.M."/>
            <person name="DeBoy R.T."/>
            <person name="Detter J.C."/>
            <person name="Dodson R.J."/>
            <person name="Durkin A.S."/>
            <person name="Ganapathy A."/>
            <person name="Gwinn-Giglio M."/>
            <person name="Han C.S."/>
            <person name="Khouri H."/>
            <person name="Kiss H."/>
            <person name="Kothari S.P."/>
            <person name="Madupu R."/>
            <person name="Nelson K.E."/>
            <person name="Nelson W.C."/>
            <person name="Paulsen I."/>
            <person name="Penn K."/>
            <person name="Ren Q."/>
            <person name="Rosovitz M.J."/>
            <person name="Selengut J.D."/>
            <person name="Shrivastava S."/>
            <person name="Sullivan S.A."/>
            <person name="Tapia R."/>
            <person name="Thompson L.S."/>
            <person name="Watkins K.L."/>
            <person name="Yang Q."/>
            <person name="Yu C."/>
            <person name="Zafar N."/>
            <person name="Zhou L."/>
            <person name="Kuske C.R."/>
        </authorList>
    </citation>
    <scope>NUCLEOTIDE SEQUENCE [LARGE SCALE GENOMIC DNA]</scope>
    <source>
        <strain evidence="11 12">Ellin345</strain>
    </source>
</reference>
<evidence type="ECO:0000256" key="9">
    <source>
        <dbReference type="PIRNR" id="PIRNR016636"/>
    </source>
</evidence>
<dbReference type="InterPro" id="IPR004299">
    <property type="entry name" value="MBOAT_fam"/>
</dbReference>
<dbReference type="EMBL" id="CP000360">
    <property type="protein sequence ID" value="ABF39740.1"/>
    <property type="molecule type" value="Genomic_DNA"/>
</dbReference>
<dbReference type="PANTHER" id="PTHR13285:SF23">
    <property type="entry name" value="TEICHOIC ACID D-ALANYLTRANSFERASE"/>
    <property type="match status" value="1"/>
</dbReference>
<dbReference type="InterPro" id="IPR024194">
    <property type="entry name" value="Ac/AlaTfrase_AlgI/DltB"/>
</dbReference>
<feature type="transmembrane region" description="Helical" evidence="10">
    <location>
        <begin position="352"/>
        <end position="375"/>
    </location>
</feature>
<feature type="transmembrane region" description="Helical" evidence="10">
    <location>
        <begin position="72"/>
        <end position="91"/>
    </location>
</feature>
<evidence type="ECO:0000313" key="12">
    <source>
        <dbReference type="Proteomes" id="UP000002432"/>
    </source>
</evidence>
<evidence type="ECO:0000256" key="6">
    <source>
        <dbReference type="ARBA" id="ARBA00022989"/>
    </source>
</evidence>
<feature type="transmembrane region" description="Helical" evidence="10">
    <location>
        <begin position="139"/>
        <end position="157"/>
    </location>
</feature>
<gene>
    <name evidence="11" type="ordered locus">Acid345_0735</name>
</gene>
<evidence type="ECO:0000256" key="7">
    <source>
        <dbReference type="ARBA" id="ARBA00023136"/>
    </source>
</evidence>
<keyword evidence="7 9" id="KW-0472">Membrane</keyword>
<protein>
    <submittedName>
        <fullName evidence="11">Membrane bound O-acyl transferase, MBOAT</fullName>
    </submittedName>
</protein>
<dbReference type="GO" id="GO:0005886">
    <property type="term" value="C:plasma membrane"/>
    <property type="evidence" value="ECO:0007669"/>
    <property type="project" value="UniProtKB-SubCell"/>
</dbReference>
<evidence type="ECO:0000256" key="10">
    <source>
        <dbReference type="SAM" id="Phobius"/>
    </source>
</evidence>
<dbReference type="AlphaFoldDB" id="Q1ITR0"/>
<dbReference type="InterPro" id="IPR051085">
    <property type="entry name" value="MB_O-acyltransferase"/>
</dbReference>
<feature type="transmembrane region" description="Helical" evidence="10">
    <location>
        <begin position="405"/>
        <end position="426"/>
    </location>
</feature>
<dbReference type="HOGENOM" id="CLU_025255_4_1_0"/>
<evidence type="ECO:0000256" key="2">
    <source>
        <dbReference type="ARBA" id="ARBA00010323"/>
    </source>
</evidence>
<dbReference type="GO" id="GO:0042121">
    <property type="term" value="P:alginic acid biosynthetic process"/>
    <property type="evidence" value="ECO:0007669"/>
    <property type="project" value="InterPro"/>
</dbReference>
<keyword evidence="5 10" id="KW-0812">Transmembrane</keyword>
<dbReference type="eggNOG" id="COG1696">
    <property type="taxonomic scope" value="Bacteria"/>
</dbReference>
<name>Q1ITR0_KORVE</name>
<dbReference type="RefSeq" id="WP_011521542.1">
    <property type="nucleotide sequence ID" value="NC_008009.1"/>
</dbReference>
<dbReference type="OrthoDB" id="9805788at2"/>
<keyword evidence="12" id="KW-1185">Reference proteome</keyword>
<proteinExistence type="inferred from homology"/>
<feature type="transmembrane region" description="Helical" evidence="10">
    <location>
        <begin position="438"/>
        <end position="457"/>
    </location>
</feature>
<evidence type="ECO:0000256" key="1">
    <source>
        <dbReference type="ARBA" id="ARBA00004651"/>
    </source>
</evidence>
<keyword evidence="4 9" id="KW-0808">Transferase</keyword>
<feature type="transmembrane region" description="Helical" evidence="10">
    <location>
        <begin position="322"/>
        <end position="340"/>
    </location>
</feature>
<dbReference type="PIRSF" id="PIRSF500217">
    <property type="entry name" value="AlgI"/>
    <property type="match status" value="1"/>
</dbReference>
<keyword evidence="8 9" id="KW-0012">Acyltransferase</keyword>
<sequence>MPSRGALYILVFLVSLLICARSRSRGLRQGALLVGCYAVYMTWGSWFLAVLAGSTLMNFLLGRWIRRSPTRFALAVGIALNIVVLGTFKYLPESAVSLPFSSLQAFAHLALPLGISFWTFQAMSYLFDLYREEELDPTLAEFAIYMAFFPVVISGPVCRLPDMLPQFRSDSRTQTDAIGRGLTRIATGVLMMQIARLLGQGILSGDGINSGFDRATTWGGTDVWCLAFGYGLQLFFDFAGYSHIAIGAAQALGFTVPENFDRPFTSTTPSVFWTRWHMSLSFWIRDYVFLPLAVLRREVWWRNLALVIAMVLFGAWHKATWLFVLWGAYHGVLLVAHRLIQSAQRKYNWNPGEGLWTPLSWAATMLAVNFGWIFFRANSWEQAQRMLIAAVSPGTYSTHSLSDTLYALVFAIAFGYAIILMLADTLHKQQSALSSNRWLWLPAVYIVVLLLVLGMTYTRGADAAQFMYRNF</sequence>
<feature type="transmembrane region" description="Helical" evidence="10">
    <location>
        <begin position="103"/>
        <end position="127"/>
    </location>
</feature>
<evidence type="ECO:0000256" key="3">
    <source>
        <dbReference type="ARBA" id="ARBA00022475"/>
    </source>
</evidence>
<comment type="similarity">
    <text evidence="2 9">Belongs to the membrane-bound acyltransferase family.</text>
</comment>
<feature type="transmembrane region" description="Helical" evidence="10">
    <location>
        <begin position="299"/>
        <end position="316"/>
    </location>
</feature>
<dbReference type="Pfam" id="PF03062">
    <property type="entry name" value="MBOAT"/>
    <property type="match status" value="1"/>
</dbReference>
<dbReference type="PIRSF" id="PIRSF016636">
    <property type="entry name" value="AlgI_DltB"/>
    <property type="match status" value="1"/>
</dbReference>
<dbReference type="KEGG" id="aba:Acid345_0735"/>
<dbReference type="InterPro" id="IPR028362">
    <property type="entry name" value="AlgI"/>
</dbReference>
<dbReference type="STRING" id="204669.Acid345_0735"/>